<keyword evidence="2" id="KW-1185">Reference proteome</keyword>
<name>A0ABU8U3T5_9ACTN</name>
<dbReference type="EMBL" id="JBBKAM010000002">
    <property type="protein sequence ID" value="MEJ8642186.1"/>
    <property type="molecule type" value="Genomic_DNA"/>
</dbReference>
<comment type="caution">
    <text evidence="1">The sequence shown here is derived from an EMBL/GenBank/DDBJ whole genome shotgun (WGS) entry which is preliminary data.</text>
</comment>
<accession>A0ABU8U3T5</accession>
<gene>
    <name evidence="1" type="ORF">WKI68_13325</name>
</gene>
<dbReference type="Proteomes" id="UP001382904">
    <property type="component" value="Unassembled WGS sequence"/>
</dbReference>
<sequence>MAERTRAATAAAVVTRRRDRRVAVAVTHRVAGAVETLPGQSR</sequence>
<reference evidence="1 2" key="1">
    <citation type="submission" date="2024-03" db="EMBL/GenBank/DDBJ databases">
        <title>Novel Streptomyces species of biotechnological and ecological value are a feature of Machair soil.</title>
        <authorList>
            <person name="Prole J.R."/>
            <person name="Goodfellow M."/>
            <person name="Allenby N."/>
            <person name="Ward A.C."/>
        </authorList>
    </citation>
    <scope>NUCLEOTIDE SEQUENCE [LARGE SCALE GENOMIC DNA]</scope>
    <source>
        <strain evidence="1 2">MS1.HAVA.3</strain>
    </source>
</reference>
<proteinExistence type="predicted"/>
<organism evidence="1 2">
    <name type="scientific">Streptomyces caledonius</name>
    <dbReference type="NCBI Taxonomy" id="3134107"/>
    <lineage>
        <taxon>Bacteria</taxon>
        <taxon>Bacillati</taxon>
        <taxon>Actinomycetota</taxon>
        <taxon>Actinomycetes</taxon>
        <taxon>Kitasatosporales</taxon>
        <taxon>Streptomycetaceae</taxon>
        <taxon>Streptomyces</taxon>
    </lineage>
</organism>
<evidence type="ECO:0000313" key="1">
    <source>
        <dbReference type="EMBL" id="MEJ8642186.1"/>
    </source>
</evidence>
<evidence type="ECO:0000313" key="2">
    <source>
        <dbReference type="Proteomes" id="UP001382904"/>
    </source>
</evidence>
<protein>
    <submittedName>
        <fullName evidence="1">Uncharacterized protein</fullName>
    </submittedName>
</protein>